<gene>
    <name evidence="7" type="ORF">CLODIP_2_CD08003</name>
</gene>
<protein>
    <recommendedName>
        <fullName evidence="6">Major facilitator superfamily (MFS) profile domain-containing protein</fullName>
    </recommendedName>
</protein>
<evidence type="ECO:0000256" key="2">
    <source>
        <dbReference type="ARBA" id="ARBA00022692"/>
    </source>
</evidence>
<dbReference type="InterPro" id="IPR005829">
    <property type="entry name" value="Sugar_transporter_CS"/>
</dbReference>
<dbReference type="SUPFAM" id="SSF103473">
    <property type="entry name" value="MFS general substrate transporter"/>
    <property type="match status" value="1"/>
</dbReference>
<feature type="transmembrane region" description="Helical" evidence="5">
    <location>
        <begin position="172"/>
        <end position="193"/>
    </location>
</feature>
<dbReference type="OrthoDB" id="4142200at2759"/>
<dbReference type="Gene3D" id="1.20.1250.20">
    <property type="entry name" value="MFS general substrate transporter like domains"/>
    <property type="match status" value="1"/>
</dbReference>
<dbReference type="PANTHER" id="PTHR48021">
    <property type="match status" value="1"/>
</dbReference>
<comment type="subcellular location">
    <subcellularLocation>
        <location evidence="1">Membrane</location>
        <topology evidence="1">Multi-pass membrane protein</topology>
    </subcellularLocation>
</comment>
<dbReference type="AlphaFoldDB" id="A0A8S1BWS2"/>
<dbReference type="Pfam" id="PF00083">
    <property type="entry name" value="Sugar_tr"/>
    <property type="match status" value="1"/>
</dbReference>
<keyword evidence="2 5" id="KW-0812">Transmembrane</keyword>
<keyword evidence="4 5" id="KW-0472">Membrane</keyword>
<dbReference type="InterPro" id="IPR020846">
    <property type="entry name" value="MFS_dom"/>
</dbReference>
<organism evidence="7 8">
    <name type="scientific">Cloeon dipterum</name>
    <dbReference type="NCBI Taxonomy" id="197152"/>
    <lineage>
        <taxon>Eukaryota</taxon>
        <taxon>Metazoa</taxon>
        <taxon>Ecdysozoa</taxon>
        <taxon>Arthropoda</taxon>
        <taxon>Hexapoda</taxon>
        <taxon>Insecta</taxon>
        <taxon>Pterygota</taxon>
        <taxon>Palaeoptera</taxon>
        <taxon>Ephemeroptera</taxon>
        <taxon>Pisciforma</taxon>
        <taxon>Baetidae</taxon>
        <taxon>Cloeon</taxon>
    </lineage>
</organism>
<comment type="caution">
    <text evidence="7">The sequence shown here is derived from an EMBL/GenBank/DDBJ whole genome shotgun (WGS) entry which is preliminary data.</text>
</comment>
<proteinExistence type="predicted"/>
<dbReference type="PANTHER" id="PTHR48021:SF7">
    <property type="entry name" value="RH09188P"/>
    <property type="match status" value="1"/>
</dbReference>
<feature type="domain" description="Major facilitator superfamily (MFS) profile" evidence="6">
    <location>
        <begin position="17"/>
        <end position="313"/>
    </location>
</feature>
<keyword evidence="8" id="KW-1185">Reference proteome</keyword>
<keyword evidence="3 5" id="KW-1133">Transmembrane helix</keyword>
<evidence type="ECO:0000256" key="4">
    <source>
        <dbReference type="ARBA" id="ARBA00023136"/>
    </source>
</evidence>
<sequence length="313" mass="33987">MENLTKSKIYRRKAILSQTFLTTAALLVTANNGMTAGYSALLLPQIQAENSTLPTTEEQGSWIASIHSIVTPMGSLLSGPLMERFGRRTTLLFSLVPSLMGWVAIYMSKTHAALLIGRCFTAITTGLSAPPALVLLAETADPKLRGFLVGAPSTSFSIGILMIYVLNSLLPWQMVALVAATVPFMAFASFFVLPESPLWLAKANKNNEAAIALTWLRGGDAGKARQELELMELQQQQNKIREEAGKNKTSTSPLLSLPIFRALMVVNRPSASNRVVLTSIACFMLLKIGRRPMTISSGPDDRRDVSCEGKRAC</sequence>
<dbReference type="InterPro" id="IPR050549">
    <property type="entry name" value="MFS_Trehalose_Transporter"/>
</dbReference>
<evidence type="ECO:0000313" key="8">
    <source>
        <dbReference type="Proteomes" id="UP000494165"/>
    </source>
</evidence>
<feature type="transmembrane region" description="Helical" evidence="5">
    <location>
        <begin position="113"/>
        <end position="135"/>
    </location>
</feature>
<dbReference type="PROSITE" id="PS50850">
    <property type="entry name" value="MFS"/>
    <property type="match status" value="1"/>
</dbReference>
<feature type="transmembrane region" description="Helical" evidence="5">
    <location>
        <begin position="89"/>
        <end position="107"/>
    </location>
</feature>
<dbReference type="Proteomes" id="UP000494165">
    <property type="component" value="Unassembled WGS sequence"/>
</dbReference>
<dbReference type="PROSITE" id="PS00216">
    <property type="entry name" value="SUGAR_TRANSPORT_1"/>
    <property type="match status" value="1"/>
</dbReference>
<evidence type="ECO:0000256" key="5">
    <source>
        <dbReference type="SAM" id="Phobius"/>
    </source>
</evidence>
<accession>A0A8S1BWS2</accession>
<feature type="transmembrane region" description="Helical" evidence="5">
    <location>
        <begin position="147"/>
        <end position="166"/>
    </location>
</feature>
<evidence type="ECO:0000256" key="3">
    <source>
        <dbReference type="ARBA" id="ARBA00022989"/>
    </source>
</evidence>
<dbReference type="InterPro" id="IPR005828">
    <property type="entry name" value="MFS_sugar_transport-like"/>
</dbReference>
<evidence type="ECO:0000259" key="6">
    <source>
        <dbReference type="PROSITE" id="PS50850"/>
    </source>
</evidence>
<dbReference type="InterPro" id="IPR036259">
    <property type="entry name" value="MFS_trans_sf"/>
</dbReference>
<dbReference type="GO" id="GO:0016020">
    <property type="term" value="C:membrane"/>
    <property type="evidence" value="ECO:0007669"/>
    <property type="project" value="UniProtKB-SubCell"/>
</dbReference>
<dbReference type="GO" id="GO:0022857">
    <property type="term" value="F:transmembrane transporter activity"/>
    <property type="evidence" value="ECO:0007669"/>
    <property type="project" value="InterPro"/>
</dbReference>
<name>A0A8S1BWS2_9INSE</name>
<evidence type="ECO:0000256" key="1">
    <source>
        <dbReference type="ARBA" id="ARBA00004141"/>
    </source>
</evidence>
<reference evidence="7 8" key="1">
    <citation type="submission" date="2020-04" db="EMBL/GenBank/DDBJ databases">
        <authorList>
            <person name="Alioto T."/>
            <person name="Alioto T."/>
            <person name="Gomez Garrido J."/>
        </authorList>
    </citation>
    <scope>NUCLEOTIDE SEQUENCE [LARGE SCALE GENOMIC DNA]</scope>
</reference>
<dbReference type="EMBL" id="CADEPI010000002">
    <property type="protein sequence ID" value="CAB3360091.1"/>
    <property type="molecule type" value="Genomic_DNA"/>
</dbReference>
<evidence type="ECO:0000313" key="7">
    <source>
        <dbReference type="EMBL" id="CAB3360091.1"/>
    </source>
</evidence>